<evidence type="ECO:0000256" key="4">
    <source>
        <dbReference type="RuleBase" id="RU000487"/>
    </source>
</evidence>
<feature type="region of interest" description="Disordered" evidence="6">
    <location>
        <begin position="285"/>
        <end position="307"/>
    </location>
</feature>
<evidence type="ECO:0000256" key="5">
    <source>
        <dbReference type="SAM" id="Coils"/>
    </source>
</evidence>
<evidence type="ECO:0000256" key="6">
    <source>
        <dbReference type="SAM" id="MobiDB-lite"/>
    </source>
</evidence>
<evidence type="ECO:0000256" key="1">
    <source>
        <dbReference type="ARBA" id="ARBA00004245"/>
    </source>
</evidence>
<dbReference type="GeneTree" id="ENSGT00940000166728"/>
<dbReference type="AlphaFoldDB" id="A0A4W6DMX8"/>
<comment type="similarity">
    <text evidence="2 4">Belongs to the actin family.</text>
</comment>
<feature type="compositionally biased region" description="Polar residues" evidence="6">
    <location>
        <begin position="28"/>
        <end position="54"/>
    </location>
</feature>
<dbReference type="OrthoDB" id="10004999at2759"/>
<dbReference type="GeneID" id="108899332"/>
<protein>
    <submittedName>
        <fullName evidence="9">Uncharacterized protein LOC108899332</fullName>
    </submittedName>
</protein>
<dbReference type="STRING" id="8187.ENSLCAP00010027008"/>
<dbReference type="RefSeq" id="XP_018555246.1">
    <property type="nucleotide sequence ID" value="XM_018699730.2"/>
</dbReference>
<dbReference type="CDD" id="cd13397">
    <property type="entry name" value="ASKHA_NBD_actin_Arp-T1-3"/>
    <property type="match status" value="1"/>
</dbReference>
<feature type="compositionally biased region" description="Polar residues" evidence="6">
    <location>
        <begin position="218"/>
        <end position="228"/>
    </location>
</feature>
<evidence type="ECO:0000313" key="7">
    <source>
        <dbReference type="Ensembl" id="ENSLCAP00010027008.1"/>
    </source>
</evidence>
<dbReference type="Proteomes" id="UP000694890">
    <property type="component" value="Linkage group LG7_1"/>
</dbReference>
<feature type="region of interest" description="Disordered" evidence="6">
    <location>
        <begin position="594"/>
        <end position="650"/>
    </location>
</feature>
<dbReference type="InterPro" id="IPR020902">
    <property type="entry name" value="Actin/actin-like_CS"/>
</dbReference>
<gene>
    <name evidence="7 9" type="primary">LOC108899332</name>
</gene>
<dbReference type="Ensembl" id="ENSLCAT00010027581.1">
    <property type="protein sequence ID" value="ENSLCAP00010027008.1"/>
    <property type="gene ID" value="ENSLCAG00010012660.1"/>
</dbReference>
<reference evidence="8" key="1">
    <citation type="submission" date="2015-09" db="EMBL/GenBank/DDBJ databases">
        <authorList>
            <person name="Sai Rama Sridatta P."/>
        </authorList>
    </citation>
    <scope>NUCLEOTIDE SEQUENCE [LARGE SCALE GENOMIC DNA]</scope>
</reference>
<keyword evidence="8" id="KW-1185">Reference proteome</keyword>
<dbReference type="PANTHER" id="PTHR11937">
    <property type="entry name" value="ACTIN"/>
    <property type="match status" value="1"/>
</dbReference>
<organism evidence="7 8">
    <name type="scientific">Lates calcarifer</name>
    <name type="common">Barramundi</name>
    <name type="synonym">Holocentrus calcarifer</name>
    <dbReference type="NCBI Taxonomy" id="8187"/>
    <lineage>
        <taxon>Eukaryota</taxon>
        <taxon>Metazoa</taxon>
        <taxon>Chordata</taxon>
        <taxon>Craniata</taxon>
        <taxon>Vertebrata</taxon>
        <taxon>Euteleostomi</taxon>
        <taxon>Actinopterygii</taxon>
        <taxon>Neopterygii</taxon>
        <taxon>Teleostei</taxon>
        <taxon>Neoteleostei</taxon>
        <taxon>Acanthomorphata</taxon>
        <taxon>Carangaria</taxon>
        <taxon>Carangaria incertae sedis</taxon>
        <taxon>Centropomidae</taxon>
        <taxon>Lates</taxon>
    </lineage>
</organism>
<evidence type="ECO:0000313" key="8">
    <source>
        <dbReference type="Proteomes" id="UP000314980"/>
    </source>
</evidence>
<dbReference type="FunFam" id="3.30.420.40:FF:000050">
    <property type="entry name" value="Actin, alpha skeletal muscle"/>
    <property type="match status" value="1"/>
</dbReference>
<accession>A0A4W6DMX8</accession>
<dbReference type="PROSITE" id="PS01132">
    <property type="entry name" value="ACTINS_ACT_LIKE"/>
    <property type="match status" value="1"/>
</dbReference>
<dbReference type="InParanoid" id="A0A4W6DMX8"/>
<keyword evidence="3" id="KW-0206">Cytoskeleton</keyword>
<dbReference type="FunFam" id="3.30.420.40:FF:000058">
    <property type="entry name" value="Putative actin-related protein 5"/>
    <property type="match status" value="1"/>
</dbReference>
<reference evidence="9" key="2">
    <citation type="submission" date="2025-04" db="UniProtKB">
        <authorList>
            <consortium name="RefSeq"/>
        </authorList>
    </citation>
    <scope>IDENTIFICATION</scope>
    <source>
        <tissue evidence="9">Brain</tissue>
    </source>
</reference>
<sequence>MIWKTHTLSPSHTTPHCRRQTYISTIPQTHASVPTPSRPQDQPTKTEVLSSTQPRGPENRDWILHSQSSFEDPELSPICNILSSTITDGRDKSICTTEGIPTLLWDSYDLHDQNQDGVDGVIDISQKDWDEKEQEGLREVEKILGRADEILEEEENVLAQEAVLEALLRSDHRHSHWPVWDSEEQLGMMSSSELAEAGVLGLEDEDDLDPVENDNLSEPRSTGSASETKASEDDGQCTDTTTEAGTAAILSRPDLLTELRAVHFLDALIMEENLKIHELRHCEENSNNELEGSKPLDTNRSSSVNKEREAFRLQLEKEKREVEKLEKSLDKDCKVEKHKDRGRKVVKCSIMDKAKIESEEDQALCDELLSEHDNRSQRTRSTSLDQNNDTCNTENIQEVVAGVAEEAIPHDCVPECQDLTCSEPDPSGCNRTTLKTSGLKQPSEELGIKHQQCAYGKQLDGSGENATICKPEASLTPEKRPDDGAFDPGGKSLHPLVPMPRKASFPVNDNLAEHEILHSTDLMNPALSSVTQDPGFAQLHPQDKSLESLPENVTPAISHNFFNPNAKEHSNNNNNNHSDRYRLSLDHLSEITTENEEDASVVPASLHPTSLSPTDECPHQQSAAQLPPDQPLEFEPTGRRELNEDLPDGVQSSEALRISGSRSPGIQAQLNINTREMMDFKTPIVLDTGSGLMKAGFADQDRPNIVFPTIIGIPKYEEIMNGNLDRETYIGHEAQHMRGVLALKHPIKNGTIRNWDEMEKIWHHTFQQLCVDPEDHPVLLTEAAMNPLENRQRMVEIMFECFNVPFTYVAMQAVLALYAAGRSTGVVFDSGDGVSHSVPVFEGYCLPHAVQRFPLAGADVTMQLKKLLQEQGVSMRTTAEMEIVREMKEKCCCVALNYEAELAQGGASCREMHYTMPDGQIVTLCTERFRAPEIVFKPELIGQDHYGLHESIFKSILSSDIDLRRSFLGNIVLSGGNTLFPGLPERLQAEIKGLVPADMGESVHVTSPKDRDFSVWSGGAVLANLPTFSSAWIGQDEYEEYGPQIVFRKCF</sequence>
<feature type="compositionally biased region" description="Polar residues" evidence="6">
    <location>
        <begin position="607"/>
        <end position="624"/>
    </location>
</feature>
<dbReference type="PRINTS" id="PR00190">
    <property type="entry name" value="ACTIN"/>
</dbReference>
<evidence type="ECO:0000313" key="9">
    <source>
        <dbReference type="RefSeq" id="XP_018555246.1"/>
    </source>
</evidence>
<feature type="compositionally biased region" description="Polar residues" evidence="6">
    <location>
        <begin position="285"/>
        <end position="304"/>
    </location>
</feature>
<feature type="region of interest" description="Disordered" evidence="6">
    <location>
        <begin position="28"/>
        <end position="61"/>
    </location>
</feature>
<feature type="region of interest" description="Disordered" evidence="6">
    <location>
        <begin position="460"/>
        <end position="505"/>
    </location>
</feature>
<dbReference type="Gene3D" id="3.30.420.40">
    <property type="match status" value="2"/>
</dbReference>
<dbReference type="InterPro" id="IPR004000">
    <property type="entry name" value="Actin"/>
</dbReference>
<dbReference type="Gene3D" id="3.90.640.10">
    <property type="entry name" value="Actin, Chain A, domain 4"/>
    <property type="match status" value="1"/>
</dbReference>
<keyword evidence="5" id="KW-0175">Coiled coil</keyword>
<proteinExistence type="inferred from homology"/>
<dbReference type="KEGG" id="lcf:108899332"/>
<evidence type="ECO:0000256" key="3">
    <source>
        <dbReference type="ARBA" id="ARBA00023212"/>
    </source>
</evidence>
<dbReference type="Pfam" id="PF00022">
    <property type="entry name" value="Actin"/>
    <property type="match status" value="1"/>
</dbReference>
<evidence type="ECO:0000256" key="2">
    <source>
        <dbReference type="ARBA" id="ARBA00006752"/>
    </source>
</evidence>
<feature type="region of interest" description="Disordered" evidence="6">
    <location>
        <begin position="205"/>
        <end position="240"/>
    </location>
</feature>
<dbReference type="InterPro" id="IPR043129">
    <property type="entry name" value="ATPase_NBD"/>
</dbReference>
<dbReference type="SUPFAM" id="SSF53067">
    <property type="entry name" value="Actin-like ATPase domain"/>
    <property type="match status" value="2"/>
</dbReference>
<name>A0A4W6DMX8_LATCA</name>
<comment type="subcellular location">
    <subcellularLocation>
        <location evidence="1">Cytoplasm</location>
        <location evidence="1">Cytoskeleton</location>
    </subcellularLocation>
</comment>
<dbReference type="SMART" id="SM00268">
    <property type="entry name" value="ACTIN"/>
    <property type="match status" value="1"/>
</dbReference>
<feature type="region of interest" description="Disordered" evidence="6">
    <location>
        <begin position="555"/>
        <end position="580"/>
    </location>
</feature>
<keyword evidence="3" id="KW-0963">Cytoplasm</keyword>
<reference evidence="7" key="3">
    <citation type="submission" date="2025-05" db="UniProtKB">
        <authorList>
            <consortium name="Ensembl"/>
        </authorList>
    </citation>
    <scope>IDENTIFICATION</scope>
</reference>
<dbReference type="Proteomes" id="UP000314980">
    <property type="component" value="Unassembled WGS sequence"/>
</dbReference>
<dbReference type="FunFam" id="3.90.640.10:FF:000007">
    <property type="entry name" value="Actin like 7B"/>
    <property type="match status" value="1"/>
</dbReference>
<feature type="coiled-coil region" evidence="5">
    <location>
        <begin position="308"/>
        <end position="335"/>
    </location>
</feature>
<dbReference type="GO" id="GO:0005856">
    <property type="term" value="C:cytoskeleton"/>
    <property type="evidence" value="ECO:0007669"/>
    <property type="project" value="UniProtKB-SubCell"/>
</dbReference>